<dbReference type="InterPro" id="IPR024083">
    <property type="entry name" value="Fumarase/histidase_N"/>
</dbReference>
<dbReference type="Pfam" id="PF00206">
    <property type="entry name" value="Lyase_1"/>
    <property type="match status" value="1"/>
</dbReference>
<proteinExistence type="inferred from homology"/>
<comment type="subcellular location">
    <subcellularLocation>
        <location evidence="5">Cytoplasm</location>
    </subcellularLocation>
</comment>
<dbReference type="KEGG" id="ccro:CMC5_043100"/>
<dbReference type="SUPFAM" id="SSF48557">
    <property type="entry name" value="L-aspartase-like"/>
    <property type="match status" value="1"/>
</dbReference>
<evidence type="ECO:0000256" key="2">
    <source>
        <dbReference type="ARBA" id="ARBA00004941"/>
    </source>
</evidence>
<reference evidence="7 8" key="1">
    <citation type="submission" date="2015-07" db="EMBL/GenBank/DDBJ databases">
        <title>Genome analysis of myxobacterium Chondromyces crocatus Cm c5 reveals a high potential for natural compound synthesis and the genetic basis for the loss of fruiting body formation.</title>
        <authorList>
            <person name="Zaburannyi N."/>
            <person name="Bunk B."/>
            <person name="Maier J."/>
            <person name="Overmann J."/>
            <person name="Mueller R."/>
        </authorList>
    </citation>
    <scope>NUCLEOTIDE SEQUENCE [LARGE SCALE GENOMIC DNA]</scope>
    <source>
        <strain evidence="7 8">Cm c5</strain>
    </source>
</reference>
<dbReference type="PRINTS" id="PR00145">
    <property type="entry name" value="ARGSUCLYASE"/>
</dbReference>
<keyword evidence="5" id="KW-0963">Cytoplasm</keyword>
<comment type="similarity">
    <text evidence="5">Belongs to the lyase 1 family. Argininosuccinate lyase subfamily.</text>
</comment>
<feature type="domain" description="Fumarate lyase N-terminal" evidence="6">
    <location>
        <begin position="35"/>
        <end position="302"/>
    </location>
</feature>
<organism evidence="7 8">
    <name type="scientific">Chondromyces crocatus</name>
    <dbReference type="NCBI Taxonomy" id="52"/>
    <lineage>
        <taxon>Bacteria</taxon>
        <taxon>Pseudomonadati</taxon>
        <taxon>Myxococcota</taxon>
        <taxon>Polyangia</taxon>
        <taxon>Polyangiales</taxon>
        <taxon>Polyangiaceae</taxon>
        <taxon>Chondromyces</taxon>
    </lineage>
</organism>
<evidence type="ECO:0000256" key="1">
    <source>
        <dbReference type="ARBA" id="ARBA00000985"/>
    </source>
</evidence>
<dbReference type="GO" id="GO:0004056">
    <property type="term" value="F:argininosuccinate lyase activity"/>
    <property type="evidence" value="ECO:0007669"/>
    <property type="project" value="UniProtKB-UniRule"/>
</dbReference>
<comment type="pathway">
    <text evidence="2 5">Amino-acid biosynthesis; L-arginine biosynthesis; L-arginine from L-ornithine and carbamoyl phosphate: step 3/3.</text>
</comment>
<dbReference type="STRING" id="52.CMC5_043100"/>
<dbReference type="GO" id="GO:0005829">
    <property type="term" value="C:cytosol"/>
    <property type="evidence" value="ECO:0007669"/>
    <property type="project" value="TreeGrafter"/>
</dbReference>
<evidence type="ECO:0000313" key="8">
    <source>
        <dbReference type="Proteomes" id="UP000067626"/>
    </source>
</evidence>
<keyword evidence="4 5" id="KW-0055">Arginine biosynthesis</keyword>
<keyword evidence="5 7" id="KW-0456">Lyase</keyword>
<dbReference type="UniPathway" id="UPA00068">
    <property type="reaction ID" value="UER00114"/>
</dbReference>
<dbReference type="RefSeq" id="WP_050432133.1">
    <property type="nucleotide sequence ID" value="NZ_CP012159.1"/>
</dbReference>
<dbReference type="InterPro" id="IPR008948">
    <property type="entry name" value="L-Aspartase-like"/>
</dbReference>
<dbReference type="Proteomes" id="UP000067626">
    <property type="component" value="Chromosome"/>
</dbReference>
<dbReference type="Gene3D" id="1.10.40.30">
    <property type="entry name" value="Fumarase/aspartase (C-terminal domain)"/>
    <property type="match status" value="1"/>
</dbReference>
<accession>A0A0K1EHK5</accession>
<dbReference type="HAMAP" id="MF_00006">
    <property type="entry name" value="Arg_succ_lyase"/>
    <property type="match status" value="1"/>
</dbReference>
<keyword evidence="8" id="KW-1185">Reference proteome</keyword>
<dbReference type="NCBIfam" id="TIGR00838">
    <property type="entry name" value="argH"/>
    <property type="match status" value="1"/>
</dbReference>
<dbReference type="GO" id="GO:0042450">
    <property type="term" value="P:L-arginine biosynthetic process via ornithine"/>
    <property type="evidence" value="ECO:0007669"/>
    <property type="project" value="UniProtKB-UniRule"/>
</dbReference>
<dbReference type="InterPro" id="IPR000362">
    <property type="entry name" value="Fumarate_lyase_fam"/>
</dbReference>
<sequence length="433" mass="46205">MTRPIWDKGGAAVDEAVQRFCAADDVVLDRELFPFDVRASVAHVNGLARIGVLSEEERVALVRELGQIGEAFAEGRFVLDARFEDGHSAIEHLLGERLGDVGRKVHTGRSRNDQVLVAARLWLKERLGALGALCLDAAGVCLDRATTGERVPMPGYTHLQRAVPSSLGAFFAGHAEAFLDDAETARAARARVDQSPLGTAAGYGVNLPLDRTGVAAELGFSRVQVSPIYAQNSRGKLELLGLTALHQATLDVRRLAWDLSLFSTAEFAFARLPEAYTTGSSIMPNKRNPDVVELLRTLPAAVEGAMAELSATLSLPSGYHRDLQATKGPVLRAFGRALDGLALVPALLERVTFDEARMRAAIDPTMYATDRAVELAASGTPFRDAYRQAAAEMAGLAGRSPEQSLSARVSPGGMGALGLEQLTARLAALRASS</sequence>
<evidence type="ECO:0000256" key="3">
    <source>
        <dbReference type="ARBA" id="ARBA00012338"/>
    </source>
</evidence>
<evidence type="ECO:0000313" key="7">
    <source>
        <dbReference type="EMBL" id="AKT40157.1"/>
    </source>
</evidence>
<dbReference type="InterPro" id="IPR022761">
    <property type="entry name" value="Fumarate_lyase_N"/>
</dbReference>
<dbReference type="EC" id="4.3.2.1" evidence="3 5"/>
<protein>
    <recommendedName>
        <fullName evidence="3 5">Argininosuccinate lyase</fullName>
        <shortName evidence="5">ASAL</shortName>
        <ecNumber evidence="3 5">4.3.2.1</ecNumber>
    </recommendedName>
    <alternativeName>
        <fullName evidence="5">Arginosuccinase</fullName>
    </alternativeName>
</protein>
<dbReference type="InterPro" id="IPR020557">
    <property type="entry name" value="Fumarate_lyase_CS"/>
</dbReference>
<dbReference type="CDD" id="cd01359">
    <property type="entry name" value="Argininosuccinate_lyase"/>
    <property type="match status" value="1"/>
</dbReference>
<evidence type="ECO:0000259" key="6">
    <source>
        <dbReference type="Pfam" id="PF00206"/>
    </source>
</evidence>
<dbReference type="Gene3D" id="1.20.200.10">
    <property type="entry name" value="Fumarase/aspartase (Central domain)"/>
    <property type="match status" value="1"/>
</dbReference>
<dbReference type="PANTHER" id="PTHR43814:SF1">
    <property type="entry name" value="ARGININOSUCCINATE LYASE"/>
    <property type="match status" value="1"/>
</dbReference>
<dbReference type="EMBL" id="CP012159">
    <property type="protein sequence ID" value="AKT40157.1"/>
    <property type="molecule type" value="Genomic_DNA"/>
</dbReference>
<dbReference type="AlphaFoldDB" id="A0A0K1EHK5"/>
<dbReference type="PATRIC" id="fig|52.7.peg.4746"/>
<evidence type="ECO:0000256" key="5">
    <source>
        <dbReference type="HAMAP-Rule" id="MF_00006"/>
    </source>
</evidence>
<dbReference type="OrthoDB" id="9769623at2"/>
<evidence type="ECO:0000256" key="4">
    <source>
        <dbReference type="ARBA" id="ARBA00022571"/>
    </source>
</evidence>
<comment type="catalytic activity">
    <reaction evidence="1 5">
        <text>2-(N(omega)-L-arginino)succinate = fumarate + L-arginine</text>
        <dbReference type="Rhea" id="RHEA:24020"/>
        <dbReference type="ChEBI" id="CHEBI:29806"/>
        <dbReference type="ChEBI" id="CHEBI:32682"/>
        <dbReference type="ChEBI" id="CHEBI:57472"/>
        <dbReference type="EC" id="4.3.2.1"/>
    </reaction>
</comment>
<gene>
    <name evidence="5 7" type="primary">argH</name>
    <name evidence="7" type="ORF">CMC5_043100</name>
</gene>
<dbReference type="PANTHER" id="PTHR43814">
    <property type="entry name" value="ARGININOSUCCINATE LYASE"/>
    <property type="match status" value="1"/>
</dbReference>
<keyword evidence="5" id="KW-0028">Amino-acid biosynthesis</keyword>
<dbReference type="PRINTS" id="PR00149">
    <property type="entry name" value="FUMRATELYASE"/>
</dbReference>
<dbReference type="Gene3D" id="1.10.275.10">
    <property type="entry name" value="Fumarase/aspartase (N-terminal domain)"/>
    <property type="match status" value="1"/>
</dbReference>
<dbReference type="InterPro" id="IPR009049">
    <property type="entry name" value="Argininosuccinate_lyase"/>
</dbReference>
<name>A0A0K1EHK5_CHOCO</name>
<dbReference type="PROSITE" id="PS00163">
    <property type="entry name" value="FUMARATE_LYASES"/>
    <property type="match status" value="1"/>
</dbReference>